<accession>A0A9X2W3G0</accession>
<dbReference type="AlphaFoldDB" id="A0A9X2W3G0"/>
<evidence type="ECO:0000313" key="1">
    <source>
        <dbReference type="EMBL" id="MCT2559874.1"/>
    </source>
</evidence>
<organism evidence="1 2">
    <name type="scientific">Tsuneonella litorea</name>
    <dbReference type="NCBI Taxonomy" id="2976475"/>
    <lineage>
        <taxon>Bacteria</taxon>
        <taxon>Pseudomonadati</taxon>
        <taxon>Pseudomonadota</taxon>
        <taxon>Alphaproteobacteria</taxon>
        <taxon>Sphingomonadales</taxon>
        <taxon>Erythrobacteraceae</taxon>
        <taxon>Tsuneonella</taxon>
    </lineage>
</organism>
<name>A0A9X2W3G0_9SPHN</name>
<comment type="caution">
    <text evidence="1">The sequence shown here is derived from an EMBL/GenBank/DDBJ whole genome shotgun (WGS) entry which is preliminary data.</text>
</comment>
<proteinExistence type="predicted"/>
<reference evidence="1" key="1">
    <citation type="submission" date="2022-09" db="EMBL/GenBank/DDBJ databases">
        <title>The genome sequence of Tsuneonella sp. YG55.</title>
        <authorList>
            <person name="Liu Y."/>
        </authorList>
    </citation>
    <scope>NUCLEOTIDE SEQUENCE</scope>
    <source>
        <strain evidence="1">YG55</strain>
    </source>
</reference>
<protein>
    <submittedName>
        <fullName evidence="1">Uncharacterized protein</fullName>
    </submittedName>
</protein>
<dbReference type="EMBL" id="JAOAMV010000007">
    <property type="protein sequence ID" value="MCT2559874.1"/>
    <property type="molecule type" value="Genomic_DNA"/>
</dbReference>
<keyword evidence="2" id="KW-1185">Reference proteome</keyword>
<dbReference type="Proteomes" id="UP001142648">
    <property type="component" value="Unassembled WGS sequence"/>
</dbReference>
<gene>
    <name evidence="1" type="ORF">N0B51_12895</name>
</gene>
<sequence length="75" mass="7480">MLDEKHVRSLVGQLGTTAAMLLEDRHLKLVTSPRDLAAAAATAATLATLGAELTALGAAAAVLVNNAEDPTGSAA</sequence>
<evidence type="ECO:0000313" key="2">
    <source>
        <dbReference type="Proteomes" id="UP001142648"/>
    </source>
</evidence>
<dbReference type="RefSeq" id="WP_259962893.1">
    <property type="nucleotide sequence ID" value="NZ_JAOAMV010000007.1"/>
</dbReference>